<name>A0AAV4LC50_9BACL</name>
<dbReference type="SUPFAM" id="SSF53850">
    <property type="entry name" value="Periplasmic binding protein-like II"/>
    <property type="match status" value="1"/>
</dbReference>
<evidence type="ECO:0000313" key="6">
    <source>
        <dbReference type="EMBL" id="GIM45296.1"/>
    </source>
</evidence>
<dbReference type="GO" id="GO:0003700">
    <property type="term" value="F:DNA-binding transcription factor activity"/>
    <property type="evidence" value="ECO:0007669"/>
    <property type="project" value="InterPro"/>
</dbReference>
<dbReference type="PROSITE" id="PS50931">
    <property type="entry name" value="HTH_LYSR"/>
    <property type="match status" value="1"/>
</dbReference>
<dbReference type="RefSeq" id="WP_282198510.1">
    <property type="nucleotide sequence ID" value="NZ_BOQE01000001.1"/>
</dbReference>
<keyword evidence="7" id="KW-1185">Reference proteome</keyword>
<comment type="similarity">
    <text evidence="1">Belongs to the LysR transcriptional regulatory family.</text>
</comment>
<dbReference type="InterPro" id="IPR005119">
    <property type="entry name" value="LysR_subst-bd"/>
</dbReference>
<organism evidence="6 7">
    <name type="scientific">Collibacillus ludicampi</name>
    <dbReference type="NCBI Taxonomy" id="2771369"/>
    <lineage>
        <taxon>Bacteria</taxon>
        <taxon>Bacillati</taxon>
        <taxon>Bacillota</taxon>
        <taxon>Bacilli</taxon>
        <taxon>Bacillales</taxon>
        <taxon>Alicyclobacillaceae</taxon>
        <taxon>Collibacillus</taxon>
    </lineage>
</organism>
<dbReference type="EMBL" id="BOQE01000001">
    <property type="protein sequence ID" value="GIM45296.1"/>
    <property type="molecule type" value="Genomic_DNA"/>
</dbReference>
<dbReference type="PRINTS" id="PR00039">
    <property type="entry name" value="HTHLYSR"/>
</dbReference>
<dbReference type="PANTHER" id="PTHR30346">
    <property type="entry name" value="TRANSCRIPTIONAL DUAL REGULATOR HCAR-RELATED"/>
    <property type="match status" value="1"/>
</dbReference>
<dbReference type="InterPro" id="IPR036388">
    <property type="entry name" value="WH-like_DNA-bd_sf"/>
</dbReference>
<dbReference type="SUPFAM" id="SSF46785">
    <property type="entry name" value="Winged helix' DNA-binding domain"/>
    <property type="match status" value="1"/>
</dbReference>
<dbReference type="GO" id="GO:0032993">
    <property type="term" value="C:protein-DNA complex"/>
    <property type="evidence" value="ECO:0007669"/>
    <property type="project" value="TreeGrafter"/>
</dbReference>
<protein>
    <submittedName>
        <fullName evidence="6">Hyalin</fullName>
    </submittedName>
</protein>
<evidence type="ECO:0000256" key="2">
    <source>
        <dbReference type="ARBA" id="ARBA00023015"/>
    </source>
</evidence>
<proteinExistence type="inferred from homology"/>
<keyword evidence="4" id="KW-0804">Transcription</keyword>
<evidence type="ECO:0000256" key="3">
    <source>
        <dbReference type="ARBA" id="ARBA00023125"/>
    </source>
</evidence>
<sequence length="313" mass="36105">MMNLQQLKYFLTTVELGSLNKAAKALYISQPALTKQLARLERDLGCRLLIRKTTGIELTDAGGYLYEKACSILQQVQQTVEGMKQYAQTPQLRIGALPSLASYYLSGFIHKLEDSKEFRVDITILDTTRELISMMEEDRLDLAFVQDFAGHDRFHTIHLFIDPYIAILPASHPLVRETPLSFQRLVKEKMVIYKDPCDIRTSFRRHCNELGIEPSTVLELDFNDSILTFVSKGYGVSFVPSLVAEHMYDPSIVVREIEIDSFSRTVDVVFQSKFEPYIHQLLHSTEHEKRHKVGFAEDSNQRPEYYLLKNKIY</sequence>
<dbReference type="Pfam" id="PF00126">
    <property type="entry name" value="HTH_1"/>
    <property type="match status" value="1"/>
</dbReference>
<dbReference type="Pfam" id="PF03466">
    <property type="entry name" value="LysR_substrate"/>
    <property type="match status" value="1"/>
</dbReference>
<comment type="caution">
    <text evidence="6">The sequence shown here is derived from an EMBL/GenBank/DDBJ whole genome shotgun (WGS) entry which is preliminary data.</text>
</comment>
<feature type="domain" description="HTH lysR-type" evidence="5">
    <location>
        <begin position="2"/>
        <end position="59"/>
    </location>
</feature>
<reference evidence="6" key="1">
    <citation type="journal article" date="2023" name="Int. J. Syst. Evol. Microbiol.">
        <title>Collibacillus ludicampi gen. nov., sp. nov., a new soil bacterium of the family Alicyclobacillaceae.</title>
        <authorList>
            <person name="Jojima T."/>
            <person name="Ioku Y."/>
            <person name="Fukuta Y."/>
            <person name="Shirasaka N."/>
            <person name="Matsumura Y."/>
            <person name="Mori M."/>
        </authorList>
    </citation>
    <scope>NUCLEOTIDE SEQUENCE</scope>
    <source>
        <strain evidence="6">TP075</strain>
    </source>
</reference>
<evidence type="ECO:0000256" key="1">
    <source>
        <dbReference type="ARBA" id="ARBA00009437"/>
    </source>
</evidence>
<dbReference type="PANTHER" id="PTHR30346:SF0">
    <property type="entry name" value="HCA OPERON TRANSCRIPTIONAL ACTIVATOR HCAR"/>
    <property type="match status" value="1"/>
</dbReference>
<dbReference type="Gene3D" id="3.40.190.290">
    <property type="match status" value="1"/>
</dbReference>
<evidence type="ECO:0000259" key="5">
    <source>
        <dbReference type="PROSITE" id="PS50931"/>
    </source>
</evidence>
<evidence type="ECO:0000313" key="7">
    <source>
        <dbReference type="Proteomes" id="UP001057291"/>
    </source>
</evidence>
<accession>A0AAV4LC50</accession>
<dbReference type="InterPro" id="IPR036390">
    <property type="entry name" value="WH_DNA-bd_sf"/>
</dbReference>
<dbReference type="Proteomes" id="UP001057291">
    <property type="component" value="Unassembled WGS sequence"/>
</dbReference>
<gene>
    <name evidence="6" type="ORF">DNHGIG_08450</name>
</gene>
<dbReference type="AlphaFoldDB" id="A0AAV4LC50"/>
<dbReference type="CDD" id="cd05466">
    <property type="entry name" value="PBP2_LTTR_substrate"/>
    <property type="match status" value="1"/>
</dbReference>
<dbReference type="FunFam" id="1.10.10.10:FF:000001">
    <property type="entry name" value="LysR family transcriptional regulator"/>
    <property type="match status" value="1"/>
</dbReference>
<dbReference type="Gene3D" id="1.10.10.10">
    <property type="entry name" value="Winged helix-like DNA-binding domain superfamily/Winged helix DNA-binding domain"/>
    <property type="match status" value="1"/>
</dbReference>
<evidence type="ECO:0000256" key="4">
    <source>
        <dbReference type="ARBA" id="ARBA00023163"/>
    </source>
</evidence>
<keyword evidence="3" id="KW-0238">DNA-binding</keyword>
<keyword evidence="2" id="KW-0805">Transcription regulation</keyword>
<dbReference type="InterPro" id="IPR000847">
    <property type="entry name" value="LysR_HTH_N"/>
</dbReference>
<dbReference type="GO" id="GO:0003677">
    <property type="term" value="F:DNA binding"/>
    <property type="evidence" value="ECO:0007669"/>
    <property type="project" value="UniProtKB-KW"/>
</dbReference>